<reference evidence="3 4" key="1">
    <citation type="submission" date="2024-05" db="EMBL/GenBank/DDBJ databases">
        <title>Genetic variation in Jamaican populations of the coffee berry borer (Hypothenemus hampei).</title>
        <authorList>
            <person name="Errbii M."/>
            <person name="Myrie A."/>
        </authorList>
    </citation>
    <scope>NUCLEOTIDE SEQUENCE [LARGE SCALE GENOMIC DNA]</scope>
    <source>
        <strain evidence="3">JA-Hopewell-2020-01-JO</strain>
        <tissue evidence="3">Whole body</tissue>
    </source>
</reference>
<protein>
    <recommendedName>
        <fullName evidence="5">Secreted protein</fullName>
    </recommendedName>
</protein>
<feature type="region of interest" description="Disordered" evidence="1">
    <location>
        <begin position="128"/>
        <end position="184"/>
    </location>
</feature>
<evidence type="ECO:0000313" key="3">
    <source>
        <dbReference type="EMBL" id="KAL1502830.1"/>
    </source>
</evidence>
<accession>A0ABD1EVK1</accession>
<gene>
    <name evidence="3" type="ORF">ABEB36_007917</name>
</gene>
<feature type="signal peptide" evidence="2">
    <location>
        <begin position="1"/>
        <end position="19"/>
    </location>
</feature>
<evidence type="ECO:0000256" key="2">
    <source>
        <dbReference type="SAM" id="SignalP"/>
    </source>
</evidence>
<proteinExistence type="predicted"/>
<name>A0ABD1EVK1_HYPHA</name>
<evidence type="ECO:0000256" key="1">
    <source>
        <dbReference type="SAM" id="MobiDB-lite"/>
    </source>
</evidence>
<keyword evidence="4" id="KW-1185">Reference proteome</keyword>
<dbReference type="Proteomes" id="UP001566132">
    <property type="component" value="Unassembled WGS sequence"/>
</dbReference>
<dbReference type="AlphaFoldDB" id="A0ABD1EVK1"/>
<evidence type="ECO:0008006" key="5">
    <source>
        <dbReference type="Google" id="ProtNLM"/>
    </source>
</evidence>
<keyword evidence="2" id="KW-0732">Signal</keyword>
<sequence length="184" mass="20942">MKNYLCLITSFMLISNVLTFIIPDELPSILSIIYSNIPTLKKGTDSRIGWGFRLGDRADFQIITELGPQIYTKKLVNQEDDGNTNKRSTLDNVANTLYAQRQQEKLQQQKEKPKDVKFQGENWLKKWSASMKKQQNQQQQNHEVPTNGKPGLAIGEIDAKSVIPEDDTDINVNSNEEDDKLTNS</sequence>
<feature type="chain" id="PRO_5044843795" description="Secreted protein" evidence="2">
    <location>
        <begin position="20"/>
        <end position="184"/>
    </location>
</feature>
<evidence type="ECO:0000313" key="4">
    <source>
        <dbReference type="Proteomes" id="UP001566132"/>
    </source>
</evidence>
<feature type="compositionally biased region" description="Acidic residues" evidence="1">
    <location>
        <begin position="164"/>
        <end position="184"/>
    </location>
</feature>
<dbReference type="EMBL" id="JBDJPC010000005">
    <property type="protein sequence ID" value="KAL1502830.1"/>
    <property type="molecule type" value="Genomic_DNA"/>
</dbReference>
<organism evidence="3 4">
    <name type="scientific">Hypothenemus hampei</name>
    <name type="common">Coffee berry borer</name>
    <dbReference type="NCBI Taxonomy" id="57062"/>
    <lineage>
        <taxon>Eukaryota</taxon>
        <taxon>Metazoa</taxon>
        <taxon>Ecdysozoa</taxon>
        <taxon>Arthropoda</taxon>
        <taxon>Hexapoda</taxon>
        <taxon>Insecta</taxon>
        <taxon>Pterygota</taxon>
        <taxon>Neoptera</taxon>
        <taxon>Endopterygota</taxon>
        <taxon>Coleoptera</taxon>
        <taxon>Polyphaga</taxon>
        <taxon>Cucujiformia</taxon>
        <taxon>Curculionidae</taxon>
        <taxon>Scolytinae</taxon>
        <taxon>Hypothenemus</taxon>
    </lineage>
</organism>
<comment type="caution">
    <text evidence="3">The sequence shown here is derived from an EMBL/GenBank/DDBJ whole genome shotgun (WGS) entry which is preliminary data.</text>
</comment>